<dbReference type="Pfam" id="PF07992">
    <property type="entry name" value="Pyr_redox_2"/>
    <property type="match status" value="1"/>
</dbReference>
<dbReference type="PANTHER" id="PTHR43014:SF2">
    <property type="entry name" value="MERCURIC REDUCTASE"/>
    <property type="match status" value="1"/>
</dbReference>
<keyword evidence="13" id="KW-1185">Reference proteome</keyword>
<keyword evidence="8 9" id="KW-0676">Redox-active center</keyword>
<dbReference type="PROSITE" id="PS00076">
    <property type="entry name" value="PYRIDINE_REDOX_1"/>
    <property type="match status" value="1"/>
</dbReference>
<comment type="caution">
    <text evidence="12">The sequence shown here is derived from an EMBL/GenBank/DDBJ whole genome shotgun (WGS) entry which is preliminary data.</text>
</comment>
<dbReference type="PANTHER" id="PTHR43014">
    <property type="entry name" value="MERCURIC REDUCTASE"/>
    <property type="match status" value="1"/>
</dbReference>
<reference evidence="12 13" key="1">
    <citation type="submission" date="2020-10" db="EMBL/GenBank/DDBJ databases">
        <title>Phylogeny of dyella-like bacteria.</title>
        <authorList>
            <person name="Fu J."/>
        </authorList>
    </citation>
    <scope>NUCLEOTIDE SEQUENCE [LARGE SCALE GENOMIC DNA]</scope>
    <source>
        <strain evidence="12 13">DHG40</strain>
    </source>
</reference>
<gene>
    <name evidence="12" type="ORF">ISP18_10750</name>
</gene>
<evidence type="ECO:0000256" key="6">
    <source>
        <dbReference type="ARBA" id="ARBA00023002"/>
    </source>
</evidence>
<dbReference type="NCBIfam" id="NF004992">
    <property type="entry name" value="PRK06370.1-4"/>
    <property type="match status" value="1"/>
</dbReference>
<evidence type="ECO:0000256" key="3">
    <source>
        <dbReference type="ARBA" id="ARBA00022630"/>
    </source>
</evidence>
<evidence type="ECO:0000256" key="7">
    <source>
        <dbReference type="ARBA" id="ARBA00023157"/>
    </source>
</evidence>
<evidence type="ECO:0000259" key="11">
    <source>
        <dbReference type="Pfam" id="PF07992"/>
    </source>
</evidence>
<accession>A0ABW8ILC3</accession>
<keyword evidence="4 9" id="KW-0274">FAD</keyword>
<dbReference type="InterPro" id="IPR012999">
    <property type="entry name" value="Pyr_OxRdtase_I_AS"/>
</dbReference>
<keyword evidence="7" id="KW-1015">Disulfide bond</keyword>
<evidence type="ECO:0000256" key="9">
    <source>
        <dbReference type="RuleBase" id="RU003691"/>
    </source>
</evidence>
<dbReference type="Gene3D" id="3.50.50.60">
    <property type="entry name" value="FAD/NAD(P)-binding domain"/>
    <property type="match status" value="2"/>
</dbReference>
<dbReference type="SUPFAM" id="SSF51905">
    <property type="entry name" value="FAD/NAD(P)-binding domain"/>
    <property type="match status" value="1"/>
</dbReference>
<evidence type="ECO:0000313" key="13">
    <source>
        <dbReference type="Proteomes" id="UP001620409"/>
    </source>
</evidence>
<name>A0ABW8ILC3_9GAMM</name>
<keyword evidence="5" id="KW-0521">NADP</keyword>
<comment type="similarity">
    <text evidence="2 9">Belongs to the class-I pyridine nucleotide-disulfide oxidoreductase family.</text>
</comment>
<evidence type="ECO:0000313" key="12">
    <source>
        <dbReference type="EMBL" id="MFK2855069.1"/>
    </source>
</evidence>
<keyword evidence="6 9" id="KW-0560">Oxidoreductase</keyword>
<evidence type="ECO:0000256" key="1">
    <source>
        <dbReference type="ARBA" id="ARBA00001974"/>
    </source>
</evidence>
<dbReference type="SUPFAM" id="SSF55424">
    <property type="entry name" value="FAD/NAD-linked reductases, dimerisation (C-terminal) domain"/>
    <property type="match status" value="1"/>
</dbReference>
<dbReference type="InterPro" id="IPR023753">
    <property type="entry name" value="FAD/NAD-binding_dom"/>
</dbReference>
<evidence type="ECO:0000256" key="5">
    <source>
        <dbReference type="ARBA" id="ARBA00022857"/>
    </source>
</evidence>
<protein>
    <submittedName>
        <fullName evidence="12">FAD-containing oxidoreductase</fullName>
    </submittedName>
</protein>
<feature type="domain" description="Pyridine nucleotide-disulphide oxidoreductase dimerisation" evidence="10">
    <location>
        <begin position="345"/>
        <end position="449"/>
    </location>
</feature>
<keyword evidence="3 9" id="KW-0285">Flavoprotein</keyword>
<dbReference type="InterPro" id="IPR004099">
    <property type="entry name" value="Pyr_nucl-diS_OxRdtase_dimer"/>
</dbReference>
<organism evidence="12 13">
    <name type="scientific">Dyella humi</name>
    <dbReference type="NCBI Taxonomy" id="1770547"/>
    <lineage>
        <taxon>Bacteria</taxon>
        <taxon>Pseudomonadati</taxon>
        <taxon>Pseudomonadota</taxon>
        <taxon>Gammaproteobacteria</taxon>
        <taxon>Lysobacterales</taxon>
        <taxon>Rhodanobacteraceae</taxon>
        <taxon>Dyella</taxon>
    </lineage>
</organism>
<dbReference type="InterPro" id="IPR036188">
    <property type="entry name" value="FAD/NAD-bd_sf"/>
</dbReference>
<dbReference type="EMBL" id="JADIKI010000022">
    <property type="protein sequence ID" value="MFK2855069.1"/>
    <property type="molecule type" value="Genomic_DNA"/>
</dbReference>
<evidence type="ECO:0000256" key="4">
    <source>
        <dbReference type="ARBA" id="ARBA00022827"/>
    </source>
</evidence>
<comment type="cofactor">
    <cofactor evidence="1">
        <name>FAD</name>
        <dbReference type="ChEBI" id="CHEBI:57692"/>
    </cofactor>
</comment>
<evidence type="ECO:0000256" key="8">
    <source>
        <dbReference type="ARBA" id="ARBA00023284"/>
    </source>
</evidence>
<evidence type="ECO:0000256" key="2">
    <source>
        <dbReference type="ARBA" id="ARBA00007532"/>
    </source>
</evidence>
<dbReference type="PRINTS" id="PR00411">
    <property type="entry name" value="PNDRDTASEI"/>
</dbReference>
<evidence type="ECO:0000259" key="10">
    <source>
        <dbReference type="Pfam" id="PF02852"/>
    </source>
</evidence>
<dbReference type="InterPro" id="IPR016156">
    <property type="entry name" value="FAD/NAD-linked_Rdtase_dimer_sf"/>
</dbReference>
<dbReference type="PIRSF" id="PIRSF000350">
    <property type="entry name" value="Mercury_reductase_MerA"/>
    <property type="match status" value="1"/>
</dbReference>
<sequence>MNQRFDAIVVGAGQAGPPLAERLGKSGRTVAVIERKLVGGTCVNTGCIPTKAMVASAYVAQTGRRAASYGVLTGSDVRVDMEQVWTRTQGISGRSRSGVEKWLAGMPNVTLLRGHAVFESPHALRVDDTLIEADEIFLNVGGRAVIPDFPGIDTVPYLTNTGILDLRELPKHLVIVGGSYIGLEFGQMFRRFGSEVSIVERSTRLLPREDPEVSAAVVDILQEEGIKLHLGAECIELQGQAGNVSVVAKCADPRMEVRGTHLLLAVGRRANTDSLGLDKAGVATDERGYITVDDQCRTNVEGIWALGDCNGKGAFTHTSYNDYEIVAANLLDNEPRRISDRIAAYALFIDPPLARIGLTEQEALKQGHEIRIGVRPMTRVGRAVERGETLGFMKVIVDEKSEQLLGAAILGVNGDEAIHSLLDVMYAKAPYRTVTHAVHIHPTVSELLPTTLQSLGAVSGGG</sequence>
<feature type="domain" description="FAD/NAD(P)-binding" evidence="11">
    <location>
        <begin position="6"/>
        <end position="319"/>
    </location>
</feature>
<dbReference type="RefSeq" id="WP_380010733.1">
    <property type="nucleotide sequence ID" value="NZ_JADIKI010000022.1"/>
</dbReference>
<dbReference type="Gene3D" id="3.30.390.30">
    <property type="match status" value="1"/>
</dbReference>
<proteinExistence type="inferred from homology"/>
<dbReference type="PRINTS" id="PR00368">
    <property type="entry name" value="FADPNR"/>
</dbReference>
<dbReference type="Proteomes" id="UP001620409">
    <property type="component" value="Unassembled WGS sequence"/>
</dbReference>
<dbReference type="Pfam" id="PF02852">
    <property type="entry name" value="Pyr_redox_dim"/>
    <property type="match status" value="1"/>
</dbReference>
<dbReference type="InterPro" id="IPR001100">
    <property type="entry name" value="Pyr_nuc-diS_OxRdtase"/>
</dbReference>